<dbReference type="Gene3D" id="3.40.630.30">
    <property type="match status" value="1"/>
</dbReference>
<sequence length="135" mass="15825">MEYSIKRIPNNEDLQKLYLSVGWDVYVKNNEDMTVLLKNTCYFVTVWDNDQLVGLTRIISDDHSIAYVQDILIDPDYQGNGIGSKLLNMIKERFNHVRQVVLMTDTSEKTINFYEKNELLSLDKYDCTAFMKINQ</sequence>
<evidence type="ECO:0000259" key="1">
    <source>
        <dbReference type="PROSITE" id="PS51186"/>
    </source>
</evidence>
<dbReference type="EMBL" id="CP022046">
    <property type="protein sequence ID" value="ASE35196.1"/>
    <property type="molecule type" value="Genomic_DNA"/>
</dbReference>
<organism evidence="2 3">
    <name type="scientific">Mammaliicoccus sciuri</name>
    <name type="common">Staphylococcus sciuri</name>
    <dbReference type="NCBI Taxonomy" id="1296"/>
    <lineage>
        <taxon>Bacteria</taxon>
        <taxon>Bacillati</taxon>
        <taxon>Bacillota</taxon>
        <taxon>Bacilli</taxon>
        <taxon>Bacillales</taxon>
        <taxon>Staphylococcaceae</taxon>
        <taxon>Mammaliicoccus</taxon>
    </lineage>
</organism>
<dbReference type="PROSITE" id="PS51186">
    <property type="entry name" value="GNAT"/>
    <property type="match status" value="1"/>
</dbReference>
<dbReference type="InterPro" id="IPR016181">
    <property type="entry name" value="Acyl_CoA_acyltransferase"/>
</dbReference>
<gene>
    <name evidence="2" type="ORF">CEP64_11460</name>
</gene>
<accession>A0AAI8DJZ8</accession>
<evidence type="ECO:0000313" key="2">
    <source>
        <dbReference type="EMBL" id="ASE35196.1"/>
    </source>
</evidence>
<dbReference type="KEGG" id="sscu:CEP64_11460"/>
<dbReference type="RefSeq" id="WP_048541388.1">
    <property type="nucleotide sequence ID" value="NZ_CP022046.2"/>
</dbReference>
<dbReference type="AlphaFoldDB" id="A0AAI8DJZ8"/>
<reference evidence="3" key="1">
    <citation type="submission" date="2017-06" db="EMBL/GenBank/DDBJ databases">
        <title>FDA dAtabase for Regulatory Grade micrObial Sequences (FDA-ARGOS): Supporting development and validation of Infectious Disease Dx tests.</title>
        <authorList>
            <person name="Campos J."/>
            <person name="Goldberg B."/>
            <person name="Tallon L."/>
            <person name="Sadzewicz L."/>
            <person name="Sengamalay N."/>
            <person name="Ott S."/>
            <person name="Godinez A."/>
            <person name="Nagaraj S."/>
            <person name="Vavikolanu K."/>
            <person name="Vyas G."/>
            <person name="Nadendla S."/>
            <person name="Aluvathingal J."/>
            <person name="Geyer C."/>
            <person name="Nandy P."/>
            <person name="Hobson J."/>
            <person name="Sichtig H."/>
        </authorList>
    </citation>
    <scope>NUCLEOTIDE SEQUENCE [LARGE SCALE GENOMIC DNA]</scope>
    <source>
        <strain evidence="3">FDAARGOS_285</strain>
    </source>
</reference>
<dbReference type="InterPro" id="IPR000182">
    <property type="entry name" value="GNAT_dom"/>
</dbReference>
<dbReference type="SUPFAM" id="SSF55729">
    <property type="entry name" value="Acyl-CoA N-acyltransferases (Nat)"/>
    <property type="match status" value="1"/>
</dbReference>
<feature type="domain" description="N-acetyltransferase" evidence="1">
    <location>
        <begin position="1"/>
        <end position="135"/>
    </location>
</feature>
<name>A0AAI8DJZ8_MAMSC</name>
<dbReference type="InterPro" id="IPR053144">
    <property type="entry name" value="Acetyltransferase_Butenolide"/>
</dbReference>
<evidence type="ECO:0000313" key="3">
    <source>
        <dbReference type="Proteomes" id="UP000197058"/>
    </source>
</evidence>
<dbReference type="Pfam" id="PF00583">
    <property type="entry name" value="Acetyltransf_1"/>
    <property type="match status" value="1"/>
</dbReference>
<dbReference type="PANTHER" id="PTHR43233:SF1">
    <property type="entry name" value="FAMILY N-ACETYLTRANSFERASE, PUTATIVE (AFU_ORTHOLOGUE AFUA_6G03350)-RELATED"/>
    <property type="match status" value="1"/>
</dbReference>
<dbReference type="CDD" id="cd04301">
    <property type="entry name" value="NAT_SF"/>
    <property type="match status" value="1"/>
</dbReference>
<dbReference type="GeneID" id="48593980"/>
<proteinExistence type="predicted"/>
<dbReference type="PANTHER" id="PTHR43233">
    <property type="entry name" value="FAMILY N-ACETYLTRANSFERASE, PUTATIVE (AFU_ORTHOLOGUE AFUA_6G03350)-RELATED"/>
    <property type="match status" value="1"/>
</dbReference>
<dbReference type="GO" id="GO:0016747">
    <property type="term" value="F:acyltransferase activity, transferring groups other than amino-acyl groups"/>
    <property type="evidence" value="ECO:0007669"/>
    <property type="project" value="InterPro"/>
</dbReference>
<protein>
    <submittedName>
        <fullName evidence="2">N-acetyltransferase</fullName>
    </submittedName>
</protein>
<dbReference type="Proteomes" id="UP000197058">
    <property type="component" value="Chromosome"/>
</dbReference>